<accession>A0ABQ3US87</accession>
<evidence type="ECO:0000259" key="6">
    <source>
        <dbReference type="Pfam" id="PF01385"/>
    </source>
</evidence>
<evidence type="ECO:0000259" key="7">
    <source>
        <dbReference type="Pfam" id="PF07282"/>
    </source>
</evidence>
<dbReference type="Pfam" id="PF01385">
    <property type="entry name" value="OrfB_IS605"/>
    <property type="match status" value="1"/>
</dbReference>
<dbReference type="InterPro" id="IPR051399">
    <property type="entry name" value="RNA-guided_DNA_endo/Transpos"/>
</dbReference>
<gene>
    <name evidence="8" type="ORF">KSB_40590</name>
</gene>
<reference evidence="8 9" key="1">
    <citation type="journal article" date="2021" name="Int. J. Syst. Evol. Microbiol.">
        <title>Reticulibacter mediterranei gen. nov., sp. nov., within the new family Reticulibacteraceae fam. nov., and Ktedonospora formicarum gen. nov., sp. nov., Ktedonobacter robiniae sp. nov., Dictyobacter formicarum sp. nov. and Dictyobacter arantiisoli sp. nov., belonging to the class Ktedonobacteria.</title>
        <authorList>
            <person name="Yabe S."/>
            <person name="Zheng Y."/>
            <person name="Wang C.M."/>
            <person name="Sakai Y."/>
            <person name="Abe K."/>
            <person name="Yokota A."/>
            <person name="Donadio S."/>
            <person name="Cavaletti L."/>
            <person name="Monciardini P."/>
        </authorList>
    </citation>
    <scope>NUCLEOTIDE SEQUENCE [LARGE SCALE GENOMIC DNA]</scope>
    <source>
        <strain evidence="8 9">SOSP1-30</strain>
    </source>
</reference>
<evidence type="ECO:0000256" key="5">
    <source>
        <dbReference type="ARBA" id="ARBA00023172"/>
    </source>
</evidence>
<comment type="similarity">
    <text evidence="1">In the C-terminal section; belongs to the transposase 35 family.</text>
</comment>
<feature type="domain" description="Probable transposase IS891/IS1136/IS1341" evidence="6">
    <location>
        <begin position="160"/>
        <end position="251"/>
    </location>
</feature>
<dbReference type="PANTHER" id="PTHR30405">
    <property type="entry name" value="TRANSPOSASE"/>
    <property type="match status" value="1"/>
</dbReference>
<evidence type="ECO:0000256" key="1">
    <source>
        <dbReference type="ARBA" id="ARBA00008761"/>
    </source>
</evidence>
<keyword evidence="3" id="KW-0815">Transposition</keyword>
<evidence type="ECO:0000256" key="2">
    <source>
        <dbReference type="ARBA" id="ARBA00011044"/>
    </source>
</evidence>
<dbReference type="Pfam" id="PF07282">
    <property type="entry name" value="Cas12f1-like_TNB"/>
    <property type="match status" value="1"/>
</dbReference>
<name>A0ABQ3US87_9CHLR</name>
<evidence type="ECO:0000256" key="3">
    <source>
        <dbReference type="ARBA" id="ARBA00022578"/>
    </source>
</evidence>
<dbReference type="EMBL" id="BNJG01000001">
    <property type="protein sequence ID" value="GHO55584.1"/>
    <property type="molecule type" value="Genomic_DNA"/>
</dbReference>
<dbReference type="NCBIfam" id="TIGR01766">
    <property type="entry name" value="IS200/IS605 family accessory protein TnpB-like domain"/>
    <property type="match status" value="1"/>
</dbReference>
<keyword evidence="5" id="KW-0233">DNA recombination</keyword>
<keyword evidence="9" id="KW-1185">Reference proteome</keyword>
<evidence type="ECO:0008006" key="10">
    <source>
        <dbReference type="Google" id="ProtNLM"/>
    </source>
</evidence>
<dbReference type="InterPro" id="IPR010095">
    <property type="entry name" value="Cas12f1-like_TNB"/>
</dbReference>
<organism evidence="8 9">
    <name type="scientific">Ktedonobacter robiniae</name>
    <dbReference type="NCBI Taxonomy" id="2778365"/>
    <lineage>
        <taxon>Bacteria</taxon>
        <taxon>Bacillati</taxon>
        <taxon>Chloroflexota</taxon>
        <taxon>Ktedonobacteria</taxon>
        <taxon>Ktedonobacterales</taxon>
        <taxon>Ktedonobacteraceae</taxon>
        <taxon>Ktedonobacter</taxon>
    </lineage>
</organism>
<dbReference type="InterPro" id="IPR001959">
    <property type="entry name" value="Transposase"/>
</dbReference>
<protein>
    <recommendedName>
        <fullName evidence="10">Transposase</fullName>
    </recommendedName>
</protein>
<feature type="domain" description="Cas12f1-like TNB" evidence="7">
    <location>
        <begin position="286"/>
        <end position="352"/>
    </location>
</feature>
<comment type="caution">
    <text evidence="8">The sequence shown here is derived from an EMBL/GenBank/DDBJ whole genome shotgun (WGS) entry which is preliminary data.</text>
</comment>
<dbReference type="PANTHER" id="PTHR30405:SF11">
    <property type="entry name" value="RNA-GUIDED DNA ENDONUCLEASE RV2885C-RELATED"/>
    <property type="match status" value="1"/>
</dbReference>
<evidence type="ECO:0000313" key="9">
    <source>
        <dbReference type="Proteomes" id="UP000654345"/>
    </source>
</evidence>
<dbReference type="RefSeq" id="WP_201372158.1">
    <property type="nucleotide sequence ID" value="NZ_BNJG01000001.1"/>
</dbReference>
<keyword evidence="4" id="KW-0238">DNA-binding</keyword>
<dbReference type="NCBIfam" id="NF040570">
    <property type="entry name" value="guided_TnpB"/>
    <property type="match status" value="1"/>
</dbReference>
<comment type="similarity">
    <text evidence="2">In the N-terminal section; belongs to the transposase 2 family.</text>
</comment>
<evidence type="ECO:0000256" key="4">
    <source>
        <dbReference type="ARBA" id="ARBA00023125"/>
    </source>
</evidence>
<proteinExistence type="inferred from homology"/>
<dbReference type="Proteomes" id="UP000654345">
    <property type="component" value="Unassembled WGS sequence"/>
</dbReference>
<sequence length="382" mass="43249">MDRTLVLQLTPTHEQATLLQQTLQEHTACFNAVADEGFTTKCSNGVELHKRTYYDLRLQDPNMPAQLVCAAHVKATEAVKSALDRVKKGRKARAPRSRVCPIRYDQRSYWVKWETLTTSLATVQGRVQLSFTVPKYAEKYLGGKICSADLCYRKGKYTLHVVVRLPDPARPSSDEMIGVDLGLTHPAVTSKHLFLGERRWKEQERRIFRLKRQLQTKNTKSAKRHLKKLSGKRFRQRKDHDHVLSKRIVQHAPPGSTIVLENLTHIRSRARIRKGEGQRRLHSWSFAQFHSFLSYKAQEKGVAVVKVDPRHTSQTCSCCGHQARNNRRSQSLFLCRMCGFSLNADLNASRNIRNKYVVSLASLGTPLAGGSVSDGLSSHASA</sequence>
<evidence type="ECO:0000313" key="8">
    <source>
        <dbReference type="EMBL" id="GHO55584.1"/>
    </source>
</evidence>